<evidence type="ECO:0000256" key="5">
    <source>
        <dbReference type="ARBA" id="ARBA00022975"/>
    </source>
</evidence>
<organism evidence="8 9">
    <name type="scientific">Candidatus Aphodenecus pullistercoris</name>
    <dbReference type="NCBI Taxonomy" id="2840669"/>
    <lineage>
        <taxon>Bacteria</taxon>
        <taxon>Pseudomonadati</taxon>
        <taxon>Spirochaetota</taxon>
        <taxon>Spirochaetia</taxon>
        <taxon>Spirochaetales</taxon>
        <taxon>Candidatus Aphodenecus</taxon>
    </lineage>
</organism>
<dbReference type="Pfam" id="PF01180">
    <property type="entry name" value="DHO_dh"/>
    <property type="match status" value="1"/>
</dbReference>
<reference evidence="8" key="2">
    <citation type="journal article" date="2021" name="PeerJ">
        <title>Extensive microbial diversity within the chicken gut microbiome revealed by metagenomics and culture.</title>
        <authorList>
            <person name="Gilroy R."/>
            <person name="Ravi A."/>
            <person name="Getino M."/>
            <person name="Pursley I."/>
            <person name="Horton D.L."/>
            <person name="Alikhan N.F."/>
            <person name="Baker D."/>
            <person name="Gharbi K."/>
            <person name="Hall N."/>
            <person name="Watson M."/>
            <person name="Adriaenssens E.M."/>
            <person name="Foster-Nyarko E."/>
            <person name="Jarju S."/>
            <person name="Secka A."/>
            <person name="Antonio M."/>
            <person name="Oren A."/>
            <person name="Chaudhuri R.R."/>
            <person name="La Ragione R."/>
            <person name="Hildebrand F."/>
            <person name="Pallen M.J."/>
        </authorList>
    </citation>
    <scope>NUCLEOTIDE SEQUENCE</scope>
    <source>
        <strain evidence="8">11167</strain>
    </source>
</reference>
<evidence type="ECO:0000256" key="6">
    <source>
        <dbReference type="ARBA" id="ARBA00023002"/>
    </source>
</evidence>
<dbReference type="InterPro" id="IPR005720">
    <property type="entry name" value="Dihydroorotate_DH_cat"/>
</dbReference>
<evidence type="ECO:0000256" key="3">
    <source>
        <dbReference type="ARBA" id="ARBA00022630"/>
    </source>
</evidence>
<dbReference type="GO" id="GO:0006207">
    <property type="term" value="P:'de novo' pyrimidine nucleobase biosynthetic process"/>
    <property type="evidence" value="ECO:0007669"/>
    <property type="project" value="TreeGrafter"/>
</dbReference>
<comment type="cofactor">
    <cofactor evidence="1">
        <name>FMN</name>
        <dbReference type="ChEBI" id="CHEBI:58210"/>
    </cofactor>
</comment>
<dbReference type="NCBIfam" id="NF005741">
    <property type="entry name" value="PRK07565.1"/>
    <property type="match status" value="1"/>
</dbReference>
<dbReference type="PANTHER" id="PTHR48109:SF3">
    <property type="entry name" value="SLL0744 PROTEIN"/>
    <property type="match status" value="1"/>
</dbReference>
<proteinExistence type="predicted"/>
<dbReference type="EMBL" id="JADIMU010000070">
    <property type="protein sequence ID" value="MBO8444074.1"/>
    <property type="molecule type" value="Genomic_DNA"/>
</dbReference>
<evidence type="ECO:0000313" key="9">
    <source>
        <dbReference type="Proteomes" id="UP000823633"/>
    </source>
</evidence>
<dbReference type="PIRSF" id="PIRSF000164">
    <property type="entry name" value="DHO_oxidase"/>
    <property type="match status" value="1"/>
</dbReference>
<keyword evidence="3" id="KW-0285">Flavoprotein</keyword>
<dbReference type="PANTHER" id="PTHR48109">
    <property type="entry name" value="DIHYDROOROTATE DEHYDROGENASE (QUINONE), MITOCHONDRIAL-RELATED"/>
    <property type="match status" value="1"/>
</dbReference>
<keyword evidence="4" id="KW-0288">FMN</keyword>
<dbReference type="GO" id="GO:0005737">
    <property type="term" value="C:cytoplasm"/>
    <property type="evidence" value="ECO:0007669"/>
    <property type="project" value="InterPro"/>
</dbReference>
<dbReference type="GO" id="GO:0004152">
    <property type="term" value="F:dihydroorotate dehydrogenase activity"/>
    <property type="evidence" value="ECO:0007669"/>
    <property type="project" value="InterPro"/>
</dbReference>
<feature type="domain" description="Dihydroorotate dehydrogenase catalytic" evidence="7">
    <location>
        <begin position="5"/>
        <end position="274"/>
    </location>
</feature>
<dbReference type="AlphaFoldDB" id="A0A9D9HAL5"/>
<keyword evidence="6" id="KW-0560">Oxidoreductase</keyword>
<evidence type="ECO:0000313" key="8">
    <source>
        <dbReference type="EMBL" id="MBO8444074.1"/>
    </source>
</evidence>
<dbReference type="InterPro" id="IPR050074">
    <property type="entry name" value="DHO_dehydrogenase"/>
</dbReference>
<keyword evidence="5" id="KW-0665">Pyrimidine biosynthesis</keyword>
<dbReference type="SUPFAM" id="SSF51395">
    <property type="entry name" value="FMN-linked oxidoreductases"/>
    <property type="match status" value="1"/>
</dbReference>
<evidence type="ECO:0000256" key="1">
    <source>
        <dbReference type="ARBA" id="ARBA00001917"/>
    </source>
</evidence>
<evidence type="ECO:0000259" key="7">
    <source>
        <dbReference type="Pfam" id="PF01180"/>
    </source>
</evidence>
<name>A0A9D9HAL5_9SPIR</name>
<dbReference type="GO" id="GO:0006222">
    <property type="term" value="P:UMP biosynthetic process"/>
    <property type="evidence" value="ECO:0007669"/>
    <property type="project" value="InterPro"/>
</dbReference>
<reference evidence="8" key="1">
    <citation type="submission" date="2020-10" db="EMBL/GenBank/DDBJ databases">
        <authorList>
            <person name="Gilroy R."/>
        </authorList>
    </citation>
    <scope>NUCLEOTIDE SEQUENCE</scope>
    <source>
        <strain evidence="8">11167</strain>
    </source>
</reference>
<protein>
    <submittedName>
        <fullName evidence="8">Dihydroorotate dehydrogenase-like protein</fullName>
    </submittedName>
</protein>
<comment type="pathway">
    <text evidence="2">Pyrimidine metabolism; UMP biosynthesis via de novo pathway.</text>
</comment>
<gene>
    <name evidence="8" type="ORF">IAC42_10035</name>
</gene>
<evidence type="ECO:0000256" key="2">
    <source>
        <dbReference type="ARBA" id="ARBA00004725"/>
    </source>
</evidence>
<dbReference type="InterPro" id="IPR012135">
    <property type="entry name" value="Dihydroorotate_DH_1_2"/>
</dbReference>
<sequence length="328" mass="35439">MSDISTKYLGLELENPIIIASGPLTGDLEHLKACQKAGAGAVVLKSIFEEQIESRIESDMAANEQYLGHSDAALWFESMSRQHYLERCLDLIRSAKKELSIPVIASINCARSSSWIDFIPSFEEAGADAIELNYHPIAADASTSGTTVDDEAVRFARSVRAVAKGPVSMKIGCEYSSLANIMKRLDGEGIDGIVLFNRFFRPDIDIESMGATLAASPLSSEGEYAESLRWSALMSAELKCSIAATTGIHSGDTVIKFLLAGAAACQVCSAAIRKLSVIGEMKERLCGWMAGKGFSSLGDFQGRLAQERMADGSAWERVQYVRSLMGEV</sequence>
<evidence type="ECO:0000256" key="4">
    <source>
        <dbReference type="ARBA" id="ARBA00022643"/>
    </source>
</evidence>
<dbReference type="Gene3D" id="3.20.20.70">
    <property type="entry name" value="Aldolase class I"/>
    <property type="match status" value="1"/>
</dbReference>
<dbReference type="Proteomes" id="UP000823633">
    <property type="component" value="Unassembled WGS sequence"/>
</dbReference>
<dbReference type="InterPro" id="IPR013785">
    <property type="entry name" value="Aldolase_TIM"/>
</dbReference>
<accession>A0A9D9HAL5</accession>
<comment type="caution">
    <text evidence="8">The sequence shown here is derived from an EMBL/GenBank/DDBJ whole genome shotgun (WGS) entry which is preliminary data.</text>
</comment>